<reference evidence="11 12" key="1">
    <citation type="submission" date="2022-05" db="EMBL/GenBank/DDBJ databases">
        <authorList>
            <consortium name="Genoscope - CEA"/>
            <person name="William W."/>
        </authorList>
    </citation>
    <scope>NUCLEOTIDE SEQUENCE [LARGE SCALE GENOMIC DNA]</scope>
</reference>
<dbReference type="Pfam" id="PF05649">
    <property type="entry name" value="Peptidase_M13_N"/>
    <property type="match status" value="1"/>
</dbReference>
<dbReference type="SUPFAM" id="SSF55486">
    <property type="entry name" value="Metalloproteases ('zincins'), catalytic domain"/>
    <property type="match status" value="1"/>
</dbReference>
<dbReference type="GO" id="GO:0016485">
    <property type="term" value="P:protein processing"/>
    <property type="evidence" value="ECO:0007669"/>
    <property type="project" value="TreeGrafter"/>
</dbReference>
<dbReference type="Proteomes" id="UP001159428">
    <property type="component" value="Unassembled WGS sequence"/>
</dbReference>
<evidence type="ECO:0000313" key="11">
    <source>
        <dbReference type="EMBL" id="CAH3035550.1"/>
    </source>
</evidence>
<keyword evidence="2" id="KW-0645">Protease</keyword>
<dbReference type="InterPro" id="IPR018497">
    <property type="entry name" value="Peptidase_M13_C"/>
</dbReference>
<organism evidence="11 12">
    <name type="scientific">Pocillopora meandrina</name>
    <dbReference type="NCBI Taxonomy" id="46732"/>
    <lineage>
        <taxon>Eukaryota</taxon>
        <taxon>Metazoa</taxon>
        <taxon>Cnidaria</taxon>
        <taxon>Anthozoa</taxon>
        <taxon>Hexacorallia</taxon>
        <taxon>Scleractinia</taxon>
        <taxon>Astrocoeniina</taxon>
        <taxon>Pocilloporidae</taxon>
        <taxon>Pocillopora</taxon>
    </lineage>
</organism>
<keyword evidence="12" id="KW-1185">Reference proteome</keyword>
<feature type="domain" description="Peptidase M13 C-terminal" evidence="9">
    <location>
        <begin position="573"/>
        <end position="778"/>
    </location>
</feature>
<sequence length="779" mass="89449">MNDPTTKGLLNGNNTEKRRGDESPGFVGAVHTSDYLTDVEIQPTSEKPMYRPTGLSKREMLMIAGLFLLLVLCILFIALYAKVALKKSDRKSEEEKNESIGWILAASDLLSAMNASADPCDDFYQYACGKWIKRSSIPESRPSWSQFGVLDQNNEIIMKRLIFDDEDSARAQYKDNEAVMKGFDLFDSCMDEAKIEELGAEPLFDLIREYGSWNVTDGNWTEDSWNFMDNFVKIQKYLSIAPLFSMYVSPDLKDSAKNIIYFNQGGISISQESYLKNSSRDIKVRAAYKKLMIDLVKLLTDNPNAKALMTEIYNFEESLAKAFVARKKTQDIPKSYKKMKLSDFNKSAGTAIDMMDLVRRMFNETGYTITGDEMVVGFNLEYFKNMSDIVKATSKRVMANYLMWQVVRYFSSDLDSRFRDVFQEYRKSIIGTTDDDPRWQECLSISNHYLGMPFSLLYVDETFEGESKKSAEEMVHGIREVFLTDLENLDWMDEETKRQAKKKALAVRENIGYPEYIKNKTALALKFKGFDVKKDQYFKNIVQGTKFYNLKHHANLGKPVDKDSWAMLPTAVNAYYSPTDNKIVFPAGIMQKPFYDHRFPKALNYAGIGVVVGHEITHGFDNTGRLFNLDGNLANWWTNRSIAAFKNKTKCLEDQYSNYKFHSMNLKGDRTLGENIADNGGIKQAFQAYQNWKKRRGRPEPNLPGMKDFTNEQIFFLGFAQIWCRKDRPSAIEQSVKFSRYSPAKFRVIGSLSNFDEFAKAYKCPTGSQMNPEKKCAVW</sequence>
<dbReference type="GO" id="GO:0005886">
    <property type="term" value="C:plasma membrane"/>
    <property type="evidence" value="ECO:0007669"/>
    <property type="project" value="TreeGrafter"/>
</dbReference>
<comment type="caution">
    <text evidence="11">The sequence shown here is derived from an EMBL/GenBank/DDBJ whole genome shotgun (WGS) entry which is preliminary data.</text>
</comment>
<gene>
    <name evidence="11" type="ORF">PMEA_00017446</name>
</gene>
<keyword evidence="8" id="KW-1133">Transmembrane helix</keyword>
<name>A0AAU9VTC8_9CNID</name>
<dbReference type="InterPro" id="IPR008753">
    <property type="entry name" value="Peptidase_M13_N"/>
</dbReference>
<feature type="region of interest" description="Disordered" evidence="7">
    <location>
        <begin position="1"/>
        <end position="25"/>
    </location>
</feature>
<evidence type="ECO:0000256" key="6">
    <source>
        <dbReference type="ARBA" id="ARBA00023049"/>
    </source>
</evidence>
<dbReference type="GO" id="GO:0004222">
    <property type="term" value="F:metalloendopeptidase activity"/>
    <property type="evidence" value="ECO:0007669"/>
    <property type="project" value="InterPro"/>
</dbReference>
<accession>A0AAU9VTC8</accession>
<evidence type="ECO:0000256" key="3">
    <source>
        <dbReference type="ARBA" id="ARBA00022723"/>
    </source>
</evidence>
<evidence type="ECO:0000313" key="12">
    <source>
        <dbReference type="Proteomes" id="UP001159428"/>
    </source>
</evidence>
<dbReference type="Gene3D" id="1.10.1380.10">
    <property type="entry name" value="Neutral endopeptidase , domain2"/>
    <property type="match status" value="1"/>
</dbReference>
<dbReference type="Gene3D" id="3.40.390.10">
    <property type="entry name" value="Collagenase (Catalytic Domain)"/>
    <property type="match status" value="1"/>
</dbReference>
<comment type="cofactor">
    <cofactor evidence="1">
        <name>Zn(2+)</name>
        <dbReference type="ChEBI" id="CHEBI:29105"/>
    </cofactor>
</comment>
<dbReference type="PANTHER" id="PTHR11733">
    <property type="entry name" value="ZINC METALLOPROTEASE FAMILY M13 NEPRILYSIN-RELATED"/>
    <property type="match status" value="1"/>
</dbReference>
<evidence type="ECO:0000256" key="5">
    <source>
        <dbReference type="ARBA" id="ARBA00022833"/>
    </source>
</evidence>
<keyword evidence="8" id="KW-0812">Transmembrane</keyword>
<dbReference type="PRINTS" id="PR00786">
    <property type="entry name" value="NEPRILYSIN"/>
</dbReference>
<feature type="transmembrane region" description="Helical" evidence="8">
    <location>
        <begin position="60"/>
        <end position="81"/>
    </location>
</feature>
<dbReference type="GO" id="GO:0046872">
    <property type="term" value="F:metal ion binding"/>
    <property type="evidence" value="ECO:0007669"/>
    <property type="project" value="UniProtKB-KW"/>
</dbReference>
<evidence type="ECO:0000256" key="4">
    <source>
        <dbReference type="ARBA" id="ARBA00022801"/>
    </source>
</evidence>
<evidence type="ECO:0000256" key="8">
    <source>
        <dbReference type="SAM" id="Phobius"/>
    </source>
</evidence>
<dbReference type="Pfam" id="PF01431">
    <property type="entry name" value="Peptidase_M13"/>
    <property type="match status" value="1"/>
</dbReference>
<keyword evidence="5" id="KW-0862">Zinc</keyword>
<dbReference type="InterPro" id="IPR024079">
    <property type="entry name" value="MetalloPept_cat_dom_sf"/>
</dbReference>
<dbReference type="InterPro" id="IPR000718">
    <property type="entry name" value="Peptidase_M13"/>
</dbReference>
<dbReference type="PROSITE" id="PS51885">
    <property type="entry name" value="NEPRILYSIN"/>
    <property type="match status" value="1"/>
</dbReference>
<dbReference type="InterPro" id="IPR042089">
    <property type="entry name" value="Peptidase_M13_dom_2"/>
</dbReference>
<feature type="domain" description="Peptidase M13 N-terminal" evidence="10">
    <location>
        <begin position="119"/>
        <end position="514"/>
    </location>
</feature>
<keyword evidence="8" id="KW-0472">Membrane</keyword>
<dbReference type="CDD" id="cd08662">
    <property type="entry name" value="M13"/>
    <property type="match status" value="1"/>
</dbReference>
<keyword evidence="4" id="KW-0378">Hydrolase</keyword>
<keyword evidence="6" id="KW-0482">Metalloprotease</keyword>
<keyword evidence="3" id="KW-0479">Metal-binding</keyword>
<dbReference type="AlphaFoldDB" id="A0AAU9VTC8"/>
<dbReference type="PANTHER" id="PTHR11733:SF240">
    <property type="entry name" value="GH14155P-RELATED"/>
    <property type="match status" value="1"/>
</dbReference>
<evidence type="ECO:0000259" key="9">
    <source>
        <dbReference type="Pfam" id="PF01431"/>
    </source>
</evidence>
<evidence type="ECO:0008006" key="13">
    <source>
        <dbReference type="Google" id="ProtNLM"/>
    </source>
</evidence>
<dbReference type="EMBL" id="CALNXJ010000003">
    <property type="protein sequence ID" value="CAH3035550.1"/>
    <property type="molecule type" value="Genomic_DNA"/>
</dbReference>
<protein>
    <recommendedName>
        <fullName evidence="13">Endothelin-converting enzyme 1</fullName>
    </recommendedName>
</protein>
<proteinExistence type="predicted"/>
<evidence type="ECO:0000256" key="1">
    <source>
        <dbReference type="ARBA" id="ARBA00001947"/>
    </source>
</evidence>
<evidence type="ECO:0000256" key="7">
    <source>
        <dbReference type="SAM" id="MobiDB-lite"/>
    </source>
</evidence>
<evidence type="ECO:0000259" key="10">
    <source>
        <dbReference type="Pfam" id="PF05649"/>
    </source>
</evidence>
<evidence type="ECO:0000256" key="2">
    <source>
        <dbReference type="ARBA" id="ARBA00022670"/>
    </source>
</evidence>